<comment type="caution">
    <text evidence="4">The sequence shown here is derived from an EMBL/GenBank/DDBJ whole genome shotgun (WGS) entry which is preliminary data.</text>
</comment>
<dbReference type="InterPro" id="IPR036412">
    <property type="entry name" value="HAD-like_sf"/>
</dbReference>
<dbReference type="InterPro" id="IPR023198">
    <property type="entry name" value="PGP-like_dom2"/>
</dbReference>
<comment type="similarity">
    <text evidence="1 3">Belongs to the HAD-like hydrolase superfamily. S-2-haloalkanoic acid dehalogenase family.</text>
</comment>
<sequence length="223" mass="24166">MSGVSVCAFDAYGTLFDIKAVVDSSRAALGPKADALVDLWRRKQLEYSWLRSLMGRHSDFWHVTGESLDYAFKALDIDDASLRARLMESYLCPNAYPEAKATLQSLKTAGYKLAILSNGSPSMLTSATKAAGLDDLFDVILSVESVGIYKPHPTAYRLVTDHFECQPAGVAFLSSNGWDAAGGSAFGFQVVWVNRAGQPREVLPAAAHAEVSSLTALPELFRL</sequence>
<dbReference type="InterPro" id="IPR006328">
    <property type="entry name" value="2-HAD"/>
</dbReference>
<dbReference type="Proteomes" id="UP000233293">
    <property type="component" value="Unassembled WGS sequence"/>
</dbReference>
<dbReference type="Pfam" id="PF00702">
    <property type="entry name" value="Hydrolase"/>
    <property type="match status" value="1"/>
</dbReference>
<comment type="catalytic activity">
    <reaction evidence="3">
        <text>an (S)-2-haloacid + H2O = a (2R)-2-hydroxycarboxylate + a halide anion + H(+)</text>
        <dbReference type="Rhea" id="RHEA:11192"/>
        <dbReference type="ChEBI" id="CHEBI:15377"/>
        <dbReference type="ChEBI" id="CHEBI:15378"/>
        <dbReference type="ChEBI" id="CHEBI:16042"/>
        <dbReference type="ChEBI" id="CHEBI:58314"/>
        <dbReference type="ChEBI" id="CHEBI:137405"/>
        <dbReference type="EC" id="3.8.1.2"/>
    </reaction>
</comment>
<dbReference type="Gene3D" id="1.10.150.240">
    <property type="entry name" value="Putative phosphatase, domain 2"/>
    <property type="match status" value="1"/>
</dbReference>
<proteinExistence type="inferred from homology"/>
<dbReference type="SFLD" id="SFLDG01135">
    <property type="entry name" value="C1.5.6:_HAD__Beta-PGM__Phospha"/>
    <property type="match status" value="1"/>
</dbReference>
<dbReference type="AlphaFoldDB" id="A0A2N3PLS0"/>
<gene>
    <name evidence="4" type="ORF">CWS72_27210</name>
</gene>
<dbReference type="SFLD" id="SFLDG01129">
    <property type="entry name" value="C1.5:_HAD__Beta-PGM__Phosphata"/>
    <property type="match status" value="1"/>
</dbReference>
<evidence type="ECO:0000256" key="2">
    <source>
        <dbReference type="ARBA" id="ARBA00022801"/>
    </source>
</evidence>
<dbReference type="NCBIfam" id="TIGR01493">
    <property type="entry name" value="HAD-SF-IA-v2"/>
    <property type="match status" value="1"/>
</dbReference>
<dbReference type="Gene3D" id="3.40.50.1000">
    <property type="entry name" value="HAD superfamily/HAD-like"/>
    <property type="match status" value="1"/>
</dbReference>
<dbReference type="InterPro" id="IPR023214">
    <property type="entry name" value="HAD_sf"/>
</dbReference>
<dbReference type="PANTHER" id="PTHR43316:SF3">
    <property type="entry name" value="HALOACID DEHALOGENASE, TYPE II (AFU_ORTHOLOGUE AFUA_2G07750)-RELATED"/>
    <property type="match status" value="1"/>
</dbReference>
<keyword evidence="2 3" id="KW-0378">Hydrolase</keyword>
<dbReference type="SUPFAM" id="SSF56784">
    <property type="entry name" value="HAD-like"/>
    <property type="match status" value="1"/>
</dbReference>
<organism evidence="4 5">
    <name type="scientific">Telmatospirillum siberiense</name>
    <dbReference type="NCBI Taxonomy" id="382514"/>
    <lineage>
        <taxon>Bacteria</taxon>
        <taxon>Pseudomonadati</taxon>
        <taxon>Pseudomonadota</taxon>
        <taxon>Alphaproteobacteria</taxon>
        <taxon>Rhodospirillales</taxon>
        <taxon>Rhodospirillaceae</taxon>
        <taxon>Telmatospirillum</taxon>
    </lineage>
</organism>
<dbReference type="EC" id="3.8.1.2" evidence="3"/>
<dbReference type="SFLD" id="SFLDS00003">
    <property type="entry name" value="Haloacid_Dehalogenase"/>
    <property type="match status" value="1"/>
</dbReference>
<accession>A0A2N3PLS0</accession>
<dbReference type="PRINTS" id="PR00413">
    <property type="entry name" value="HADHALOGNASE"/>
</dbReference>
<dbReference type="NCBIfam" id="TIGR01428">
    <property type="entry name" value="HAD_type_II"/>
    <property type="match status" value="1"/>
</dbReference>
<name>A0A2N3PLS0_9PROT</name>
<comment type="function">
    <text evidence="3">Catalyzes the hydrolytic dehalogenation of small (S)-2-haloalkanoic acids to yield the corresponding (R)-2-hydroxyalkanoic acids.</text>
</comment>
<evidence type="ECO:0000256" key="3">
    <source>
        <dbReference type="RuleBase" id="RU368077"/>
    </source>
</evidence>
<evidence type="ECO:0000313" key="4">
    <source>
        <dbReference type="EMBL" id="PKU21349.1"/>
    </source>
</evidence>
<protein>
    <recommendedName>
        <fullName evidence="3">(S)-2-haloacid dehalogenase</fullName>
        <ecNumber evidence="3">3.8.1.2</ecNumber>
    </recommendedName>
    <alternativeName>
        <fullName evidence="3">2-haloalkanoic acid dehalogenase</fullName>
    </alternativeName>
    <alternativeName>
        <fullName evidence="3">Halocarboxylic acid halidohydrolase</fullName>
    </alternativeName>
    <alternativeName>
        <fullName evidence="3">L-2-haloacid dehalogenase</fullName>
    </alternativeName>
</protein>
<dbReference type="InterPro" id="IPR006439">
    <property type="entry name" value="HAD-SF_hydro_IA"/>
</dbReference>
<dbReference type="CDD" id="cd02588">
    <property type="entry name" value="HAD_L2-DEX"/>
    <property type="match status" value="1"/>
</dbReference>
<dbReference type="GO" id="GO:0018784">
    <property type="term" value="F:(S)-2-haloacid dehalogenase activity"/>
    <property type="evidence" value="ECO:0007669"/>
    <property type="project" value="UniProtKB-UniRule"/>
</dbReference>
<dbReference type="SFLD" id="SFLDF00045">
    <property type="entry name" value="2-haloacid_dehalogenase"/>
    <property type="match status" value="1"/>
</dbReference>
<evidence type="ECO:0000256" key="1">
    <source>
        <dbReference type="ARBA" id="ARBA00008106"/>
    </source>
</evidence>
<dbReference type="EMBL" id="PIUM01000071">
    <property type="protein sequence ID" value="PKU21349.1"/>
    <property type="molecule type" value="Genomic_DNA"/>
</dbReference>
<keyword evidence="5" id="KW-1185">Reference proteome</keyword>
<reference evidence="5" key="1">
    <citation type="submission" date="2017-12" db="EMBL/GenBank/DDBJ databases">
        <title>Draft genome sequence of Telmatospirillum siberiense 26-4b1T, an acidotolerant peatland alphaproteobacterium potentially involved in sulfur cycling.</title>
        <authorList>
            <person name="Hausmann B."/>
            <person name="Pjevac P."/>
            <person name="Schreck K."/>
            <person name="Herbold C.W."/>
            <person name="Daims H."/>
            <person name="Wagner M."/>
            <person name="Pester M."/>
            <person name="Loy A."/>
        </authorList>
    </citation>
    <scope>NUCLEOTIDE SEQUENCE [LARGE SCALE GENOMIC DNA]</scope>
    <source>
        <strain evidence="5">26-4b1</strain>
    </source>
</reference>
<dbReference type="OrthoDB" id="7989657at2"/>
<dbReference type="InterPro" id="IPR051540">
    <property type="entry name" value="S-2-haloacid_dehalogenase"/>
</dbReference>
<dbReference type="PANTHER" id="PTHR43316">
    <property type="entry name" value="HYDROLASE, HALOACID DELAHOGENASE-RELATED"/>
    <property type="match status" value="1"/>
</dbReference>
<evidence type="ECO:0000313" key="5">
    <source>
        <dbReference type="Proteomes" id="UP000233293"/>
    </source>
</evidence>